<dbReference type="InterPro" id="IPR028116">
    <property type="entry name" value="Cis-CaaD-like"/>
</dbReference>
<feature type="domain" description="Tautomerase cis-CaaD-like" evidence="2">
    <location>
        <begin position="1"/>
        <end position="136"/>
    </location>
</feature>
<reference evidence="3 4" key="1">
    <citation type="submission" date="2019-02" db="EMBL/GenBank/DDBJ databases">
        <title>Sequencing the genomes of 1000 actinobacteria strains.</title>
        <authorList>
            <person name="Klenk H.-P."/>
        </authorList>
    </citation>
    <scope>NUCLEOTIDE SEQUENCE [LARGE SCALE GENOMIC DNA]</scope>
    <source>
        <strain evidence="3 4">DSM 45779</strain>
    </source>
</reference>
<dbReference type="InterPro" id="IPR014347">
    <property type="entry name" value="Tautomerase/MIF_sf"/>
</dbReference>
<keyword evidence="3" id="KW-0670">Pyruvate</keyword>
<name>A0A4Q7UZQ9_PSEST</name>
<sequence length="140" mass="15649">MPLWNLYHPPGVWSAEDKKQLAEEVTALYTPFGLPKFYVVTLFHEVGPDSFLVGGEPRSASVRIQVDHIARQLEGTEMRAAAMAAANEVLRPFTEGRGLAWEIHVDETPMDLWTIDGQVPPRGGSEQERLWAAENRPLPS</sequence>
<dbReference type="EMBL" id="SHKL01000001">
    <property type="protein sequence ID" value="RZT85783.1"/>
    <property type="molecule type" value="Genomic_DNA"/>
</dbReference>
<organism evidence="3 4">
    <name type="scientific">Pseudonocardia sediminis</name>
    <dbReference type="NCBI Taxonomy" id="1397368"/>
    <lineage>
        <taxon>Bacteria</taxon>
        <taxon>Bacillati</taxon>
        <taxon>Actinomycetota</taxon>
        <taxon>Actinomycetes</taxon>
        <taxon>Pseudonocardiales</taxon>
        <taxon>Pseudonocardiaceae</taxon>
        <taxon>Pseudonocardia</taxon>
    </lineage>
</organism>
<evidence type="ECO:0000313" key="3">
    <source>
        <dbReference type="EMBL" id="RZT85783.1"/>
    </source>
</evidence>
<evidence type="ECO:0000313" key="4">
    <source>
        <dbReference type="Proteomes" id="UP000291591"/>
    </source>
</evidence>
<keyword evidence="4" id="KW-1185">Reference proteome</keyword>
<dbReference type="Proteomes" id="UP000291591">
    <property type="component" value="Unassembled WGS sequence"/>
</dbReference>
<feature type="region of interest" description="Disordered" evidence="1">
    <location>
        <begin position="119"/>
        <end position="140"/>
    </location>
</feature>
<dbReference type="OrthoDB" id="7595039at2"/>
<dbReference type="Gene3D" id="3.30.429.10">
    <property type="entry name" value="Macrophage Migration Inhibitory Factor"/>
    <property type="match status" value="1"/>
</dbReference>
<evidence type="ECO:0000259" key="2">
    <source>
        <dbReference type="Pfam" id="PF14832"/>
    </source>
</evidence>
<dbReference type="RefSeq" id="WP_130290193.1">
    <property type="nucleotide sequence ID" value="NZ_SHKL01000001.1"/>
</dbReference>
<evidence type="ECO:0000256" key="1">
    <source>
        <dbReference type="SAM" id="MobiDB-lite"/>
    </source>
</evidence>
<dbReference type="AlphaFoldDB" id="A0A4Q7UZQ9"/>
<protein>
    <submittedName>
        <fullName evidence="3">Phenylpyruvate tautomerase PptA (4-oxalocrotonate tautomerase family)</fullName>
    </submittedName>
</protein>
<proteinExistence type="predicted"/>
<accession>A0A4Q7UZQ9</accession>
<dbReference type="SUPFAM" id="SSF55331">
    <property type="entry name" value="Tautomerase/MIF"/>
    <property type="match status" value="1"/>
</dbReference>
<dbReference type="Pfam" id="PF14832">
    <property type="entry name" value="Tautomerase_3"/>
    <property type="match status" value="1"/>
</dbReference>
<gene>
    <name evidence="3" type="ORF">EV383_2663</name>
</gene>
<comment type="caution">
    <text evidence="3">The sequence shown here is derived from an EMBL/GenBank/DDBJ whole genome shotgun (WGS) entry which is preliminary data.</text>
</comment>